<dbReference type="PANTHER" id="PTHR47501">
    <property type="entry name" value="TRANSPOSASE-RELATED"/>
    <property type="match status" value="1"/>
</dbReference>
<name>A0AAE0PQW8_9TELE</name>
<dbReference type="PANTHER" id="PTHR47501:SF5">
    <property type="entry name" value="HAT C-TERMINAL DIMERISATION DOMAIN-CONTAINING PROTEIN"/>
    <property type="match status" value="1"/>
</dbReference>
<proteinExistence type="predicted"/>
<sequence length="263" mass="30383">MERCSEIKSRTLLQKKKELGSYLDERVKGALVRSRFTTLEDMDAPSAFFFNLERSTAQHRQMVYFENLYYFNRHDVHRFSGLCFYKGEEAELQVPKRKHPSKIDQYHDIITAACGHQKPTATPNKRSAKVGFLREYCITMKPLPRASNILQSESSVYLEWLLPVIHQLLSKPNRLETSSQTCMPLIRALQNGLQKRFGQMMKDPELAATEVLLPKFKTSWTDKPYIIEAGKVHRQVLRVNHADSRPRQLSLRNGNAIISISST</sequence>
<evidence type="ECO:0000313" key="1">
    <source>
        <dbReference type="EMBL" id="KAK3506559.1"/>
    </source>
</evidence>
<comment type="caution">
    <text evidence="1">The sequence shown here is derived from an EMBL/GenBank/DDBJ whole genome shotgun (WGS) entry which is preliminary data.</text>
</comment>
<reference evidence="1" key="1">
    <citation type="submission" date="2023-06" db="EMBL/GenBank/DDBJ databases">
        <title>Male Hemibagrus guttatus genome.</title>
        <authorList>
            <person name="Bian C."/>
        </authorList>
    </citation>
    <scope>NUCLEOTIDE SEQUENCE</scope>
    <source>
        <strain evidence="1">Male_cb2023</strain>
        <tissue evidence="1">Muscle</tissue>
    </source>
</reference>
<evidence type="ECO:0000313" key="2">
    <source>
        <dbReference type="Proteomes" id="UP001274896"/>
    </source>
</evidence>
<dbReference type="Proteomes" id="UP001274896">
    <property type="component" value="Unassembled WGS sequence"/>
</dbReference>
<dbReference type="AlphaFoldDB" id="A0AAE0PQW8"/>
<dbReference type="EMBL" id="JAUCMX010000030">
    <property type="protein sequence ID" value="KAK3506559.1"/>
    <property type="molecule type" value="Genomic_DNA"/>
</dbReference>
<gene>
    <name evidence="1" type="ORF">QTP70_009443</name>
</gene>
<organism evidence="1 2">
    <name type="scientific">Hemibagrus guttatus</name>
    <dbReference type="NCBI Taxonomy" id="175788"/>
    <lineage>
        <taxon>Eukaryota</taxon>
        <taxon>Metazoa</taxon>
        <taxon>Chordata</taxon>
        <taxon>Craniata</taxon>
        <taxon>Vertebrata</taxon>
        <taxon>Euteleostomi</taxon>
        <taxon>Actinopterygii</taxon>
        <taxon>Neopterygii</taxon>
        <taxon>Teleostei</taxon>
        <taxon>Ostariophysi</taxon>
        <taxon>Siluriformes</taxon>
        <taxon>Bagridae</taxon>
        <taxon>Hemibagrus</taxon>
    </lineage>
</organism>
<protein>
    <submittedName>
        <fullName evidence="1">Uncharacterized protein</fullName>
    </submittedName>
</protein>
<keyword evidence="2" id="KW-1185">Reference proteome</keyword>
<accession>A0AAE0PQW8</accession>